<keyword evidence="3" id="KW-1185">Reference proteome</keyword>
<evidence type="ECO:0000313" key="3">
    <source>
        <dbReference type="Proteomes" id="UP000002943"/>
    </source>
</evidence>
<organism evidence="2 3">
    <name type="scientific">Vibrio caribbeanicus ATCC BAA-2122</name>
    <dbReference type="NCBI Taxonomy" id="796620"/>
    <lineage>
        <taxon>Bacteria</taxon>
        <taxon>Pseudomonadati</taxon>
        <taxon>Pseudomonadota</taxon>
        <taxon>Gammaproteobacteria</taxon>
        <taxon>Vibrionales</taxon>
        <taxon>Vibrionaceae</taxon>
        <taxon>Vibrio</taxon>
    </lineage>
</organism>
<gene>
    <name evidence="2" type="ORF">VIBC2010_18674</name>
</gene>
<feature type="transmembrane region" description="Helical" evidence="1">
    <location>
        <begin position="19"/>
        <end position="37"/>
    </location>
</feature>
<evidence type="ECO:0000313" key="2">
    <source>
        <dbReference type="EMBL" id="EFP97444.1"/>
    </source>
</evidence>
<reference evidence="2 3" key="1">
    <citation type="journal article" date="2012" name="Int. J. Syst. Evol. Microbiol.">
        <title>Vibrio caribbeanicus sp. nov., isolated from the marine sponge Scleritoderma cyanea.</title>
        <authorList>
            <person name="Hoffmann M."/>
            <person name="Monday S.R."/>
            <person name="Allard M.W."/>
            <person name="Strain E.A."/>
            <person name="Whittaker P."/>
            <person name="Naum M."/>
            <person name="McCarthy P.J."/>
            <person name="Lopez J.V."/>
            <person name="Fischer M."/>
            <person name="Brown E.W."/>
        </authorList>
    </citation>
    <scope>NUCLEOTIDE SEQUENCE [LARGE SCALE GENOMIC DNA]</scope>
    <source>
        <strain evidence="2 3">ATCC BAA-2122</strain>
    </source>
</reference>
<dbReference type="STRING" id="796620.VIBC2010_18674"/>
<dbReference type="Proteomes" id="UP000002943">
    <property type="component" value="Unassembled WGS sequence"/>
</dbReference>
<accession>E3BI05</accession>
<sequence>MLGGFFIGKEMAGFTPKKLAMIGVVAAIVAAGVVWASNNVDAVEDKIG</sequence>
<protein>
    <submittedName>
        <fullName evidence="2">Uncharacterized protein</fullName>
    </submittedName>
</protein>
<keyword evidence="1" id="KW-0812">Transmembrane</keyword>
<proteinExistence type="predicted"/>
<keyword evidence="1" id="KW-1133">Transmembrane helix</keyword>
<dbReference type="EMBL" id="AEIU01000059">
    <property type="protein sequence ID" value="EFP97444.1"/>
    <property type="molecule type" value="Genomic_DNA"/>
</dbReference>
<evidence type="ECO:0000256" key="1">
    <source>
        <dbReference type="SAM" id="Phobius"/>
    </source>
</evidence>
<keyword evidence="1" id="KW-0472">Membrane</keyword>
<dbReference type="AlphaFoldDB" id="E3BI05"/>
<comment type="caution">
    <text evidence="2">The sequence shown here is derived from an EMBL/GenBank/DDBJ whole genome shotgun (WGS) entry which is preliminary data.</text>
</comment>
<name>E3BI05_9VIBR</name>